<keyword evidence="5" id="KW-1185">Reference proteome</keyword>
<keyword evidence="2" id="KW-1133">Transmembrane helix</keyword>
<feature type="region of interest" description="Disordered" evidence="1">
    <location>
        <begin position="262"/>
        <end position="298"/>
    </location>
</feature>
<feature type="transmembrane region" description="Helical" evidence="2">
    <location>
        <begin position="77"/>
        <end position="97"/>
    </location>
</feature>
<feature type="compositionally biased region" description="Acidic residues" evidence="1">
    <location>
        <begin position="284"/>
        <end position="298"/>
    </location>
</feature>
<feature type="transmembrane region" description="Helical" evidence="2">
    <location>
        <begin position="134"/>
        <end position="154"/>
    </location>
</feature>
<evidence type="ECO:0000313" key="4">
    <source>
        <dbReference type="EMBL" id="MFD1647182.1"/>
    </source>
</evidence>
<proteinExistence type="predicted"/>
<dbReference type="Proteomes" id="UP001597034">
    <property type="component" value="Unassembled WGS sequence"/>
</dbReference>
<protein>
    <submittedName>
        <fullName evidence="4">DUF4129 domain-containing protein</fullName>
    </submittedName>
</protein>
<organism evidence="4 5">
    <name type="scientific">Haloarchaeobius litoreus</name>
    <dbReference type="NCBI Taxonomy" id="755306"/>
    <lineage>
        <taxon>Archaea</taxon>
        <taxon>Methanobacteriati</taxon>
        <taxon>Methanobacteriota</taxon>
        <taxon>Stenosarchaea group</taxon>
        <taxon>Halobacteria</taxon>
        <taxon>Halobacteriales</taxon>
        <taxon>Halorubellaceae</taxon>
        <taxon>Haloarchaeobius</taxon>
    </lineage>
</organism>
<name>A0ABD6DLV9_9EURY</name>
<evidence type="ECO:0000313" key="5">
    <source>
        <dbReference type="Proteomes" id="UP001597034"/>
    </source>
</evidence>
<evidence type="ECO:0000259" key="3">
    <source>
        <dbReference type="Pfam" id="PF13559"/>
    </source>
</evidence>
<keyword evidence="2" id="KW-0812">Transmembrane</keyword>
<gene>
    <name evidence="4" type="ORF">ACFSBL_15945</name>
</gene>
<evidence type="ECO:0000256" key="1">
    <source>
        <dbReference type="SAM" id="MobiDB-lite"/>
    </source>
</evidence>
<dbReference type="InterPro" id="IPR025403">
    <property type="entry name" value="TgpA-like_C"/>
</dbReference>
<accession>A0ABD6DLV9</accession>
<dbReference type="EMBL" id="JBHUDO010000003">
    <property type="protein sequence ID" value="MFD1647182.1"/>
    <property type="molecule type" value="Genomic_DNA"/>
</dbReference>
<dbReference type="RefSeq" id="WP_256400758.1">
    <property type="nucleotide sequence ID" value="NZ_JANHJR010000003.1"/>
</dbReference>
<dbReference type="Pfam" id="PF13559">
    <property type="entry name" value="DUF4129"/>
    <property type="match status" value="1"/>
</dbReference>
<sequence length="298" mass="29683">MRPRALLATAVGLLGIVALAAALSTSETPVTASVGTGGGRGVARAFVAAVSLFALVAVPLLLPALRRENPTETVDPWLAGVAVLSLGALVAVVAFLLTTAVGGGTSRPAGGGLAPLGAGNRSASMPATGPGGTGLAGLAVVGAVGLAGLGLLWFRLRNPEPSLDEGAPDDAAARERVAATAGTAADRLATGDRPVDNVVYRAWREMTAALDVGEPAATTPGEFAAAAVDAGLGPDAVAELTDVFETVRYGEADPASYADRARRALERIEQTTDVDDAAPTTDVGDADPTSEGDVEGDR</sequence>
<feature type="transmembrane region" description="Helical" evidence="2">
    <location>
        <begin position="42"/>
        <end position="65"/>
    </location>
</feature>
<keyword evidence="2" id="KW-0472">Membrane</keyword>
<dbReference type="AlphaFoldDB" id="A0ABD6DLV9"/>
<comment type="caution">
    <text evidence="4">The sequence shown here is derived from an EMBL/GenBank/DDBJ whole genome shotgun (WGS) entry which is preliminary data.</text>
</comment>
<feature type="domain" description="Protein-glutamine gamma-glutamyltransferase-like C-terminal" evidence="3">
    <location>
        <begin position="200"/>
        <end position="266"/>
    </location>
</feature>
<evidence type="ECO:0000256" key="2">
    <source>
        <dbReference type="SAM" id="Phobius"/>
    </source>
</evidence>
<reference evidence="4 5" key="1">
    <citation type="journal article" date="2019" name="Int. J. Syst. Evol. Microbiol.">
        <title>The Global Catalogue of Microorganisms (GCM) 10K type strain sequencing project: providing services to taxonomists for standard genome sequencing and annotation.</title>
        <authorList>
            <consortium name="The Broad Institute Genomics Platform"/>
            <consortium name="The Broad Institute Genome Sequencing Center for Infectious Disease"/>
            <person name="Wu L."/>
            <person name="Ma J."/>
        </authorList>
    </citation>
    <scope>NUCLEOTIDE SEQUENCE [LARGE SCALE GENOMIC DNA]</scope>
    <source>
        <strain evidence="4 5">CGMCC 1.10390</strain>
    </source>
</reference>